<dbReference type="PANTHER" id="PTHR28586">
    <property type="entry name" value="PROTEIN PAXX"/>
    <property type="match status" value="1"/>
</dbReference>
<reference evidence="1" key="1">
    <citation type="submission" date="2025-08" db="UniProtKB">
        <authorList>
            <consortium name="Ensembl"/>
        </authorList>
    </citation>
    <scope>IDENTIFICATION</scope>
</reference>
<dbReference type="Proteomes" id="UP000694569">
    <property type="component" value="Unplaced"/>
</dbReference>
<dbReference type="GeneTree" id="ENSGT01120000275110"/>
<dbReference type="GO" id="GO:0035861">
    <property type="term" value="C:site of double-strand break"/>
    <property type="evidence" value="ECO:0007669"/>
    <property type="project" value="TreeGrafter"/>
</dbReference>
<dbReference type="GO" id="GO:0005634">
    <property type="term" value="C:nucleus"/>
    <property type="evidence" value="ECO:0007669"/>
    <property type="project" value="TreeGrafter"/>
</dbReference>
<dbReference type="GO" id="GO:0060090">
    <property type="term" value="F:molecular adaptor activity"/>
    <property type="evidence" value="ECO:0007669"/>
    <property type="project" value="TreeGrafter"/>
</dbReference>
<dbReference type="PANTHER" id="PTHR28586:SF1">
    <property type="entry name" value="PROTEIN PAXX"/>
    <property type="match status" value="1"/>
</dbReference>
<sequence>MDPHVPLCTLRLGGQRYLCHGHRVTDGVDVWRSDLTKEAQEEWAELRILSPAPYIQCRFLCSTSHSLSVIHQSDVDTRRRGYGISATNVTKRLPGESLVNPGCKSKKAATGVDFDEA</sequence>
<keyword evidence="2" id="KW-1185">Reference proteome</keyword>
<dbReference type="GO" id="GO:0070419">
    <property type="term" value="C:nonhomologous end joining complex"/>
    <property type="evidence" value="ECO:0007669"/>
    <property type="project" value="TreeGrafter"/>
</dbReference>
<evidence type="ECO:0000313" key="1">
    <source>
        <dbReference type="Ensembl" id="ENSLLEP00000039203.1"/>
    </source>
</evidence>
<dbReference type="GO" id="GO:0006303">
    <property type="term" value="P:double-strand break repair via nonhomologous end joining"/>
    <property type="evidence" value="ECO:0007669"/>
    <property type="project" value="InterPro"/>
</dbReference>
<dbReference type="Ensembl" id="ENSLLET00000040772.1">
    <property type="protein sequence ID" value="ENSLLEP00000039203.1"/>
    <property type="gene ID" value="ENSLLEG00000024863.1"/>
</dbReference>
<protein>
    <submittedName>
        <fullName evidence="1">Uncharacterized protein</fullName>
    </submittedName>
</protein>
<organism evidence="1 2">
    <name type="scientific">Leptobrachium leishanense</name>
    <name type="common">Leishan spiny toad</name>
    <dbReference type="NCBI Taxonomy" id="445787"/>
    <lineage>
        <taxon>Eukaryota</taxon>
        <taxon>Metazoa</taxon>
        <taxon>Chordata</taxon>
        <taxon>Craniata</taxon>
        <taxon>Vertebrata</taxon>
        <taxon>Euteleostomi</taxon>
        <taxon>Amphibia</taxon>
        <taxon>Batrachia</taxon>
        <taxon>Anura</taxon>
        <taxon>Pelobatoidea</taxon>
        <taxon>Megophryidae</taxon>
        <taxon>Leptobrachium</taxon>
    </lineage>
</organism>
<proteinExistence type="predicted"/>
<dbReference type="AlphaFoldDB" id="A0A8C5QKS7"/>
<dbReference type="OrthoDB" id="5969703at2759"/>
<reference evidence="1" key="2">
    <citation type="submission" date="2025-09" db="UniProtKB">
        <authorList>
            <consortium name="Ensembl"/>
        </authorList>
    </citation>
    <scope>IDENTIFICATION</scope>
</reference>
<name>A0A8C5QKS7_9ANUR</name>
<dbReference type="InterPro" id="IPR027873">
    <property type="entry name" value="PAXX"/>
</dbReference>
<accession>A0A8C5QKS7</accession>
<evidence type="ECO:0000313" key="2">
    <source>
        <dbReference type="Proteomes" id="UP000694569"/>
    </source>
</evidence>
<dbReference type="Pfam" id="PF15384">
    <property type="entry name" value="PAXX"/>
    <property type="match status" value="1"/>
</dbReference>